<dbReference type="EMBL" id="CAJJDM010000080">
    <property type="protein sequence ID" value="CAD8086636.1"/>
    <property type="molecule type" value="Genomic_DNA"/>
</dbReference>
<accession>A0A8S1N8Y2</accession>
<comment type="caution">
    <text evidence="2">The sequence shown here is derived from an EMBL/GenBank/DDBJ whole genome shotgun (WGS) entry which is preliminary data.</text>
</comment>
<dbReference type="OMA" id="QRNNDKH"/>
<feature type="transmembrane region" description="Helical" evidence="1">
    <location>
        <begin position="695"/>
        <end position="718"/>
    </location>
</feature>
<dbReference type="Proteomes" id="UP000688137">
    <property type="component" value="Unassembled WGS sequence"/>
</dbReference>
<proteinExistence type="predicted"/>
<dbReference type="PANTHER" id="PTHR37686:SF1">
    <property type="entry name" value="LD36006P"/>
    <property type="match status" value="1"/>
</dbReference>
<evidence type="ECO:0000256" key="1">
    <source>
        <dbReference type="SAM" id="Phobius"/>
    </source>
</evidence>
<feature type="transmembrane region" description="Helical" evidence="1">
    <location>
        <begin position="622"/>
        <end position="649"/>
    </location>
</feature>
<dbReference type="InterPro" id="IPR057435">
    <property type="entry name" value="Lips"/>
</dbReference>
<reference evidence="2" key="1">
    <citation type="submission" date="2021-01" db="EMBL/GenBank/DDBJ databases">
        <authorList>
            <consortium name="Genoscope - CEA"/>
            <person name="William W."/>
        </authorList>
    </citation>
    <scope>NUCLEOTIDE SEQUENCE</scope>
</reference>
<dbReference type="PANTHER" id="PTHR37686">
    <property type="entry name" value="LD36006P"/>
    <property type="match status" value="1"/>
</dbReference>
<keyword evidence="1" id="KW-1133">Transmembrane helix</keyword>
<evidence type="ECO:0000313" key="3">
    <source>
        <dbReference type="Proteomes" id="UP000688137"/>
    </source>
</evidence>
<evidence type="ECO:0000313" key="2">
    <source>
        <dbReference type="EMBL" id="CAD8086636.1"/>
    </source>
</evidence>
<sequence length="1008" mass="121228">MQKGISENFTKNLNFNIDDEKFYVLPQQGEINFKGNIHEEELSQNDNIQQPLRSIANELIEKTIKIRQSWILQKQAYQFNLPPSYFKQKVIIQRNNDKHQIQKEINQNDFIPYLEFNNQQLNQIRRDGTFDVCSKNNPNIKYRWIISRWIVKGTKNIRNSFYKDMLKAEDCLTGLVDLIYNDTNFNSLWNYSIIHGIYIIIKKSIQIPSLFIGYKEVISKVSKESAQLQIERERQLSLRNKNLNFSIYQYLHHTPETQSAAKFKVDYIKNQLKYFEQDCWKIAALLSDQYINRQHQNNYEYKNLEEKYQIKYDQNKEIDELINEQLINAQKRFIQQNSLDMPESAMKQLLDITECYQLQRYYKELLKNQLADYENHLMEQYERQFFFLNKPEHRQKYLLKALQIKKKNLKKQYYNQMIQELGQKNIIDRNIFIEFNENKKTYMNSVQEQIKKVNQQSRPNITFIIARYIFPPYPIIQEGNKYVLVQEVEYEVTSQNYCWKLTSFCLIYFMLISDSLYRFYQYGIMGPFGLNALFSINPFYNDQKINEQTGEVYDDQLIQTICSTLKLVYKGMRQSRKEFEESEDSGMFGKGCQRIFNLLEVYIFRFLFVGVFFTLILQPMLILFFSAFLFFLFITSFIWAIFFALFRMMICILFYDFETAFRIEFNDLDYIHHILPLFRVFFEIMIGMFEIIVCLIFLLIFPILAMLIMLFGIIRYIIRSMYDCFMMTFVYCCGRVPRRSGCLVWRFGGDYSQKKIVYNYHKLTNEEFQLLAAKEIENYIFEEYQNRLKINIQKPEKEINKNLQPFFNHFNAIYQIEDKNAKLLQDQLFAKVANQTQNQPVLDTETKKYIKFTENELLEIKHYLKIFLIEQINLKNMHSFIWKRTNLQIGQYSELVDIILTSIFGNEILIPNKEIIQEVQIKVDKEKGLGKQIERAMNGEVNLNRPDQFVLEQKHDIKKQITKKVYKIYIPISEILDKIWLAQQPTQEWSSLSNKDLRFLLNYSLKNE</sequence>
<keyword evidence="1" id="KW-0472">Membrane</keyword>
<organism evidence="2 3">
    <name type="scientific">Paramecium primaurelia</name>
    <dbReference type="NCBI Taxonomy" id="5886"/>
    <lineage>
        <taxon>Eukaryota</taxon>
        <taxon>Sar</taxon>
        <taxon>Alveolata</taxon>
        <taxon>Ciliophora</taxon>
        <taxon>Intramacronucleata</taxon>
        <taxon>Oligohymenophorea</taxon>
        <taxon>Peniculida</taxon>
        <taxon>Parameciidae</taxon>
        <taxon>Paramecium</taxon>
    </lineage>
</organism>
<feature type="transmembrane region" description="Helical" evidence="1">
    <location>
        <begin position="595"/>
        <end position="616"/>
    </location>
</feature>
<name>A0A8S1N8Y2_PARPR</name>
<dbReference type="AlphaFoldDB" id="A0A8S1N8Y2"/>
<dbReference type="Pfam" id="PF25228">
    <property type="entry name" value="Lips"/>
    <property type="match status" value="1"/>
</dbReference>
<keyword evidence="3" id="KW-1185">Reference proteome</keyword>
<gene>
    <name evidence="2" type="ORF">PPRIM_AZ9-3.1.T0770020</name>
</gene>
<keyword evidence="1" id="KW-0812">Transmembrane</keyword>
<protein>
    <submittedName>
        <fullName evidence="2">Uncharacterized protein</fullName>
    </submittedName>
</protein>